<dbReference type="InterPro" id="IPR004358">
    <property type="entry name" value="Sig_transdc_His_kin-like_C"/>
</dbReference>
<feature type="domain" description="Response regulatory" evidence="18">
    <location>
        <begin position="838"/>
        <end position="956"/>
    </location>
</feature>
<feature type="domain" description="Response regulatory" evidence="18">
    <location>
        <begin position="687"/>
        <end position="799"/>
    </location>
</feature>
<evidence type="ECO:0000313" key="20">
    <source>
        <dbReference type="Proteomes" id="UP000430670"/>
    </source>
</evidence>
<comment type="similarity">
    <text evidence="2">In the N-terminal section; belongs to the phytochrome family.</text>
</comment>
<dbReference type="PRINTS" id="PR00344">
    <property type="entry name" value="BCTRLSENSOR"/>
</dbReference>
<protein>
    <recommendedName>
        <fullName evidence="14">Circadian input-output histidine kinase CikA</fullName>
        <ecNumber evidence="3">2.7.13.3</ecNumber>
    </recommendedName>
    <alternativeName>
        <fullName evidence="13">Sensory/regulatory protein RpfC</fullName>
    </alternativeName>
    <alternativeName>
        <fullName evidence="4">Stage 0 sporulation protein A homolog</fullName>
    </alternativeName>
</protein>
<organism evidence="19 20">
    <name type="scientific">Heliobacterium mobile</name>
    <name type="common">Heliobacillus mobilis</name>
    <dbReference type="NCBI Taxonomy" id="28064"/>
    <lineage>
        <taxon>Bacteria</taxon>
        <taxon>Bacillati</taxon>
        <taxon>Bacillota</taxon>
        <taxon>Clostridia</taxon>
        <taxon>Eubacteriales</taxon>
        <taxon>Heliobacteriaceae</taxon>
        <taxon>Heliobacterium</taxon>
    </lineage>
</organism>
<comment type="catalytic activity">
    <reaction evidence="1">
        <text>ATP + protein L-histidine = ADP + protein N-phospho-L-histidine.</text>
        <dbReference type="EC" id="2.7.13.3"/>
    </reaction>
</comment>
<dbReference type="InterPro" id="IPR001789">
    <property type="entry name" value="Sig_transdc_resp-reg_receiver"/>
</dbReference>
<keyword evidence="16" id="KW-0472">Membrane</keyword>
<dbReference type="PROSITE" id="PS50110">
    <property type="entry name" value="RESPONSE_REGULATORY"/>
    <property type="match status" value="2"/>
</dbReference>
<dbReference type="GO" id="GO:0005524">
    <property type="term" value="F:ATP binding"/>
    <property type="evidence" value="ECO:0007669"/>
    <property type="project" value="UniProtKB-KW"/>
</dbReference>
<keyword evidence="9" id="KW-0067">ATP-binding</keyword>
<evidence type="ECO:0000256" key="16">
    <source>
        <dbReference type="SAM" id="Phobius"/>
    </source>
</evidence>
<evidence type="ECO:0000256" key="9">
    <source>
        <dbReference type="ARBA" id="ARBA00022840"/>
    </source>
</evidence>
<feature type="domain" description="Histidine kinase" evidence="17">
    <location>
        <begin position="449"/>
        <end position="670"/>
    </location>
</feature>
<evidence type="ECO:0000256" key="12">
    <source>
        <dbReference type="ARBA" id="ARBA00064003"/>
    </source>
</evidence>
<dbReference type="AlphaFoldDB" id="A0A6I3SGW1"/>
<dbReference type="PANTHER" id="PTHR45339">
    <property type="entry name" value="HYBRID SIGNAL TRANSDUCTION HISTIDINE KINASE J"/>
    <property type="match status" value="1"/>
</dbReference>
<dbReference type="Gene3D" id="3.30.565.10">
    <property type="entry name" value="Histidine kinase-like ATPase, C-terminal domain"/>
    <property type="match status" value="1"/>
</dbReference>
<dbReference type="GO" id="GO:0000155">
    <property type="term" value="F:phosphorelay sensor kinase activity"/>
    <property type="evidence" value="ECO:0007669"/>
    <property type="project" value="InterPro"/>
</dbReference>
<evidence type="ECO:0000256" key="11">
    <source>
        <dbReference type="ARBA" id="ARBA00024867"/>
    </source>
</evidence>
<evidence type="ECO:0000256" key="4">
    <source>
        <dbReference type="ARBA" id="ARBA00018672"/>
    </source>
</evidence>
<dbReference type="InterPro" id="IPR036097">
    <property type="entry name" value="HisK_dim/P_sf"/>
</dbReference>
<evidence type="ECO:0000256" key="14">
    <source>
        <dbReference type="ARBA" id="ARBA00074306"/>
    </source>
</evidence>
<dbReference type="InterPro" id="IPR003594">
    <property type="entry name" value="HATPase_dom"/>
</dbReference>
<keyword evidence="20" id="KW-1185">Reference proteome</keyword>
<dbReference type="SUPFAM" id="SSF55781">
    <property type="entry name" value="GAF domain-like"/>
    <property type="match status" value="1"/>
</dbReference>
<dbReference type="CDD" id="cd17546">
    <property type="entry name" value="REC_hyHK_CKI1_RcsC-like"/>
    <property type="match status" value="1"/>
</dbReference>
<proteinExistence type="inferred from homology"/>
<evidence type="ECO:0000259" key="17">
    <source>
        <dbReference type="PROSITE" id="PS50109"/>
    </source>
</evidence>
<dbReference type="EC" id="2.7.13.3" evidence="3"/>
<name>A0A6I3SGW1_HELMO</name>
<feature type="transmembrane region" description="Helical" evidence="16">
    <location>
        <begin position="6"/>
        <end position="25"/>
    </location>
</feature>
<dbReference type="Proteomes" id="UP000430670">
    <property type="component" value="Unassembled WGS sequence"/>
</dbReference>
<dbReference type="InterPro" id="IPR005467">
    <property type="entry name" value="His_kinase_dom"/>
</dbReference>
<dbReference type="InterPro" id="IPR003018">
    <property type="entry name" value="GAF"/>
</dbReference>
<dbReference type="SMART" id="SM00387">
    <property type="entry name" value="HATPase_c"/>
    <property type="match status" value="1"/>
</dbReference>
<feature type="transmembrane region" description="Helical" evidence="16">
    <location>
        <begin position="220"/>
        <end position="240"/>
    </location>
</feature>
<dbReference type="InterPro" id="IPR003661">
    <property type="entry name" value="HisK_dim/P_dom"/>
</dbReference>
<evidence type="ECO:0000313" key="19">
    <source>
        <dbReference type="EMBL" id="MTV48084.1"/>
    </source>
</evidence>
<dbReference type="InterPro" id="IPR011006">
    <property type="entry name" value="CheY-like_superfamily"/>
</dbReference>
<dbReference type="SMART" id="SM00065">
    <property type="entry name" value="GAF"/>
    <property type="match status" value="1"/>
</dbReference>
<evidence type="ECO:0000256" key="2">
    <source>
        <dbReference type="ARBA" id="ARBA00006402"/>
    </source>
</evidence>
<dbReference type="SMART" id="SM00388">
    <property type="entry name" value="HisKA"/>
    <property type="match status" value="1"/>
</dbReference>
<keyword evidence="16" id="KW-1133">Transmembrane helix</keyword>
<evidence type="ECO:0000256" key="13">
    <source>
        <dbReference type="ARBA" id="ARBA00068150"/>
    </source>
</evidence>
<comment type="subunit">
    <text evidence="12">At low DSF concentrations, interacts with RpfF.</text>
</comment>
<keyword evidence="7" id="KW-0547">Nucleotide-binding</keyword>
<keyword evidence="8" id="KW-0418">Kinase</keyword>
<dbReference type="InterPro" id="IPR036890">
    <property type="entry name" value="HATPase_C_sf"/>
</dbReference>
<keyword evidence="16" id="KW-0812">Transmembrane</keyword>
<dbReference type="Pfam" id="PF00512">
    <property type="entry name" value="HisKA"/>
    <property type="match status" value="1"/>
</dbReference>
<evidence type="ECO:0000256" key="6">
    <source>
        <dbReference type="ARBA" id="ARBA00022679"/>
    </source>
</evidence>
<dbReference type="SUPFAM" id="SSF55874">
    <property type="entry name" value="ATPase domain of HSP90 chaperone/DNA topoisomerase II/histidine kinase"/>
    <property type="match status" value="1"/>
</dbReference>
<dbReference type="CDD" id="cd16922">
    <property type="entry name" value="HATPase_EvgS-ArcB-TorS-like"/>
    <property type="match status" value="1"/>
</dbReference>
<evidence type="ECO:0000256" key="8">
    <source>
        <dbReference type="ARBA" id="ARBA00022777"/>
    </source>
</evidence>
<dbReference type="SMART" id="SM00448">
    <property type="entry name" value="REC"/>
    <property type="match status" value="2"/>
</dbReference>
<accession>A0A6I3SGW1</accession>
<dbReference type="FunFam" id="1.10.287.130:FF:000002">
    <property type="entry name" value="Two-component osmosensing histidine kinase"/>
    <property type="match status" value="1"/>
</dbReference>
<comment type="caution">
    <text evidence="19">The sequence shown here is derived from an EMBL/GenBank/DDBJ whole genome shotgun (WGS) entry which is preliminary data.</text>
</comment>
<dbReference type="Gene3D" id="1.10.287.130">
    <property type="match status" value="1"/>
</dbReference>
<dbReference type="SUPFAM" id="SSF52172">
    <property type="entry name" value="CheY-like"/>
    <property type="match status" value="2"/>
</dbReference>
<dbReference type="Pfam" id="PF02518">
    <property type="entry name" value="HATPase_c"/>
    <property type="match status" value="1"/>
</dbReference>
<feature type="modified residue" description="4-aspartylphosphate" evidence="15">
    <location>
        <position position="741"/>
    </location>
</feature>
<sequence>MFGYLGALTIALQIPFVFVGTVYLWHRSRFKNRPYSLSESMPLFFLTGLLLLGWTITEMLEEHGEAIARNHLLSRAATAAAAIDWHHVSSLTGSSEDVGTESYRYLRSQLTALHEANPDCRFVYLLGMREGQVFFFLDSEPETSEGYSPPGDEFSEATEELISSFSTGQSFVEGPVTDDWGTWVSGLAAIRDPQSHRILAIFGLDIDAKQWNLMIATYRFIGLSATLVVCIIVIIFYVALQSSRESAERLRRQGSLLQGSADTAYRLLTVTDYEQATKEAIGMLGEAAKVDRVYIFENHRHPESGKMSFSQRSEWINGAREELGAKLDLQNVSYQDWGLIRWYETLSHGDPIGGSIDEFPTLEQKFFRYLRINSILLVPIQTRDRFWGFVGFGESQPERQWSDDERTILQAVAASIGGAIERKRAEEQLALARDEALEASRVKSEFVANMSHEIRTPMNGIIGMNQLLLDTSLDEQQQEYALIVRDSAEGLMRIIDDILDFSKIEAGKMELEEIEYEPLKVIESVAELLAPKALEKGLSLDTFIDPLTPDKLFGDPLRLRQVLLNLVSNAIKFTDRGGVGIFVTAGPTKTGIVHLKVEVKDTGIGLTDAARKRLFQPFTQADGTTTRKYGGTGLGLTISKRIVEMMGGQIGVESQRGEGSSFWFTFSSKVSDPPRTFVGPKEIQGLRVLIVDGCPFTREVLCRYGEAWGVDCTSQEDEKEAFRLLQNAEREKAPYALVFMDVSKVNHSEFPTKGTARFILLAGFGLPGKTEESSKSGFSDVLIKPLKRIQILHCFLETAKGNWTEPIIAEKSRESAIRSRQKQPISKETSLEPAKDRLVLIVEDNKANQKLITILLQRAAYQSHIVNNGQEALQKLEQNKYDLILMDCQMPVMDGFETTRAIRNIEAETGGHVPIIAMTANAMPGDQELCLLAGMDDYMSKPISPDKLSRLLERWLA</sequence>
<feature type="modified residue" description="4-aspartylphosphate" evidence="15">
    <location>
        <position position="887"/>
    </location>
</feature>
<dbReference type="PANTHER" id="PTHR45339:SF1">
    <property type="entry name" value="HYBRID SIGNAL TRANSDUCTION HISTIDINE KINASE J"/>
    <property type="match status" value="1"/>
</dbReference>
<dbReference type="EMBL" id="WNKU01000002">
    <property type="protein sequence ID" value="MTV48084.1"/>
    <property type="molecule type" value="Genomic_DNA"/>
</dbReference>
<dbReference type="OrthoDB" id="9790669at2"/>
<evidence type="ECO:0000259" key="18">
    <source>
        <dbReference type="PROSITE" id="PS50110"/>
    </source>
</evidence>
<dbReference type="PROSITE" id="PS50109">
    <property type="entry name" value="HIS_KIN"/>
    <property type="match status" value="1"/>
</dbReference>
<dbReference type="Gene3D" id="3.30.450.40">
    <property type="match status" value="1"/>
</dbReference>
<evidence type="ECO:0000256" key="3">
    <source>
        <dbReference type="ARBA" id="ARBA00012438"/>
    </source>
</evidence>
<evidence type="ECO:0000256" key="1">
    <source>
        <dbReference type="ARBA" id="ARBA00000085"/>
    </source>
</evidence>
<dbReference type="RefSeq" id="WP_155475169.1">
    <property type="nucleotide sequence ID" value="NZ_WNKU01000002.1"/>
</dbReference>
<keyword evidence="10" id="KW-0902">Two-component regulatory system</keyword>
<dbReference type="SUPFAM" id="SSF47384">
    <property type="entry name" value="Homodimeric domain of signal transducing histidine kinase"/>
    <property type="match status" value="1"/>
</dbReference>
<reference evidence="19 20" key="1">
    <citation type="submission" date="2019-11" db="EMBL/GenBank/DDBJ databases">
        <title>Whole-genome sequence of a the green, strictly anaerobic photosynthetic bacterium Heliobacillus mobilis DSM 6151.</title>
        <authorList>
            <person name="Kyndt J.A."/>
            <person name="Meyer T.E."/>
        </authorList>
    </citation>
    <scope>NUCLEOTIDE SEQUENCE [LARGE SCALE GENOMIC DNA]</scope>
    <source>
        <strain evidence="19 20">DSM 6151</strain>
    </source>
</reference>
<keyword evidence="5 15" id="KW-0597">Phosphoprotein</keyword>
<keyword evidence="6" id="KW-0808">Transferase</keyword>
<evidence type="ECO:0000256" key="7">
    <source>
        <dbReference type="ARBA" id="ARBA00022741"/>
    </source>
</evidence>
<gene>
    <name evidence="19" type="ORF">GJ688_03695</name>
</gene>
<evidence type="ECO:0000256" key="10">
    <source>
        <dbReference type="ARBA" id="ARBA00023012"/>
    </source>
</evidence>
<dbReference type="CDD" id="cd00082">
    <property type="entry name" value="HisKA"/>
    <property type="match status" value="1"/>
</dbReference>
<dbReference type="Pfam" id="PF01590">
    <property type="entry name" value="GAF"/>
    <property type="match status" value="1"/>
</dbReference>
<evidence type="ECO:0000256" key="5">
    <source>
        <dbReference type="ARBA" id="ARBA00022553"/>
    </source>
</evidence>
<comment type="function">
    <text evidence="11">May play the central regulatory role in sporulation. It may be an element of the effector pathway responsible for the activation of sporulation genes in response to nutritional stress. Spo0A may act in concert with spo0H (a sigma factor) to control the expression of some genes that are critical to the sporulation process.</text>
</comment>
<dbReference type="FunFam" id="3.30.565.10:FF:000010">
    <property type="entry name" value="Sensor histidine kinase RcsC"/>
    <property type="match status" value="1"/>
</dbReference>
<dbReference type="InterPro" id="IPR029016">
    <property type="entry name" value="GAF-like_dom_sf"/>
</dbReference>
<dbReference type="Gene3D" id="3.40.50.2300">
    <property type="match status" value="2"/>
</dbReference>
<dbReference type="Pfam" id="PF00072">
    <property type="entry name" value="Response_reg"/>
    <property type="match status" value="1"/>
</dbReference>
<evidence type="ECO:0000256" key="15">
    <source>
        <dbReference type="PROSITE-ProRule" id="PRU00169"/>
    </source>
</evidence>